<dbReference type="Proteomes" id="UP001059663">
    <property type="component" value="Chromosome"/>
</dbReference>
<gene>
    <name evidence="1" type="ORF">LP422_01825</name>
</gene>
<organism evidence="1 2">
    <name type="scientific">Janibacter limosus</name>
    <dbReference type="NCBI Taxonomy" id="53458"/>
    <lineage>
        <taxon>Bacteria</taxon>
        <taxon>Bacillati</taxon>
        <taxon>Actinomycetota</taxon>
        <taxon>Actinomycetes</taxon>
        <taxon>Micrococcales</taxon>
        <taxon>Intrasporangiaceae</taxon>
        <taxon>Janibacter</taxon>
    </lineage>
</organism>
<proteinExistence type="predicted"/>
<evidence type="ECO:0000313" key="1">
    <source>
        <dbReference type="EMBL" id="UUZ45090.1"/>
    </source>
</evidence>
<dbReference type="EMBL" id="CP087977">
    <property type="protein sequence ID" value="UUZ45090.1"/>
    <property type="molecule type" value="Genomic_DNA"/>
</dbReference>
<evidence type="ECO:0000313" key="2">
    <source>
        <dbReference type="Proteomes" id="UP001059663"/>
    </source>
</evidence>
<name>A0AC61U512_9MICO</name>
<reference evidence="1" key="1">
    <citation type="submission" date="2021-11" db="EMBL/GenBank/DDBJ databases">
        <title>Study of the species diversity of bacterial strains isolated from a unique natural object - Shulgan-Tash cave (Bashkiria).</title>
        <authorList>
            <person name="Sazanova A.L."/>
            <person name="Chirak E.R."/>
            <person name="Safronova V.I."/>
        </authorList>
    </citation>
    <scope>NUCLEOTIDE SEQUENCE</scope>
    <source>
        <strain evidence="1">P1</strain>
    </source>
</reference>
<protein>
    <submittedName>
        <fullName evidence="1">5'-nucleotidase C-terminal domain-containing protein</fullName>
    </submittedName>
</protein>
<accession>A0AC61U512</accession>
<sequence>MTSCVTPPTGDEAPGEVTYAEAASINPFANTMMTVEVTGAQFITLLEQQWQPEGSSRPFLKLGLSDNITYTYDPDAAAGSHITSVAVDGQPIDEAATYTLASGSFLIGGGDNFTVLQEGTNAKDTGLIDTDAFVSYFERNASVDPDFRKQAVAVSGQPSELTAGDEVSFTVSGLDMTSVDSPDEHRGRGLRGRHVGRHLPGHRGPHRRRPDPQRQRGHQLHRAGGPDGRRGDAARRHLAGWIRGEPAGDRHRGHVDVDEHLEHQHLEHQHLEHQHLEHQHLGHQHLGHQHERDGDLHEHVRLRDGDVHERRRRDRPGRRDRPSGWADGRRDRRVRSRSAPRGRHRAGPRGRPPHRGTSPLTSRPGSMPKGGAHRRVRASLRRV</sequence>